<protein>
    <submittedName>
        <fullName evidence="2">YggT family protein</fullName>
    </submittedName>
</protein>
<dbReference type="EMBL" id="JAHLFT010000039">
    <property type="protein sequence ID" value="MBU3828160.1"/>
    <property type="molecule type" value="Genomic_DNA"/>
</dbReference>
<keyword evidence="1" id="KW-0812">Transmembrane</keyword>
<evidence type="ECO:0000256" key="1">
    <source>
        <dbReference type="SAM" id="Phobius"/>
    </source>
</evidence>
<dbReference type="InterPro" id="IPR003425">
    <property type="entry name" value="CCB3/YggT"/>
</dbReference>
<dbReference type="AlphaFoldDB" id="A0A9E2KQ71"/>
<evidence type="ECO:0000313" key="3">
    <source>
        <dbReference type="Proteomes" id="UP000823844"/>
    </source>
</evidence>
<evidence type="ECO:0000313" key="2">
    <source>
        <dbReference type="EMBL" id="MBU3828160.1"/>
    </source>
</evidence>
<keyword evidence="1" id="KW-1133">Transmembrane helix</keyword>
<dbReference type="Proteomes" id="UP000823844">
    <property type="component" value="Unassembled WGS sequence"/>
</dbReference>
<sequence>MVIYYICNVISYLIWIYSILLVIDAITSWLPFLANSVVGRLLNKIIDPYLNLFRRGPIGKLAFSTGIDISPVIGIFILYIIQDLIQNLSYKFI</sequence>
<accession>A0A9E2KQ71</accession>
<name>A0A9E2KQ71_9LACO</name>
<reference evidence="2" key="1">
    <citation type="journal article" date="2021" name="PeerJ">
        <title>Extensive microbial diversity within the chicken gut microbiome revealed by metagenomics and culture.</title>
        <authorList>
            <person name="Gilroy R."/>
            <person name="Ravi A."/>
            <person name="Getino M."/>
            <person name="Pursley I."/>
            <person name="Horton D.L."/>
            <person name="Alikhan N.F."/>
            <person name="Baker D."/>
            <person name="Gharbi K."/>
            <person name="Hall N."/>
            <person name="Watson M."/>
            <person name="Adriaenssens E.M."/>
            <person name="Foster-Nyarko E."/>
            <person name="Jarju S."/>
            <person name="Secka A."/>
            <person name="Antonio M."/>
            <person name="Oren A."/>
            <person name="Chaudhuri R.R."/>
            <person name="La Ragione R."/>
            <person name="Hildebrand F."/>
            <person name="Pallen M.J."/>
        </authorList>
    </citation>
    <scope>NUCLEOTIDE SEQUENCE</scope>
    <source>
        <strain evidence="2">F6-686</strain>
    </source>
</reference>
<feature type="transmembrane region" description="Helical" evidence="1">
    <location>
        <begin position="61"/>
        <end position="81"/>
    </location>
</feature>
<feature type="transmembrane region" description="Helical" evidence="1">
    <location>
        <begin position="12"/>
        <end position="34"/>
    </location>
</feature>
<organism evidence="2 3">
    <name type="scientific">Candidatus Lactobacillus pullistercoris</name>
    <dbReference type="NCBI Taxonomy" id="2838636"/>
    <lineage>
        <taxon>Bacteria</taxon>
        <taxon>Bacillati</taxon>
        <taxon>Bacillota</taxon>
        <taxon>Bacilli</taxon>
        <taxon>Lactobacillales</taxon>
        <taxon>Lactobacillaceae</taxon>
        <taxon>Lactobacillus</taxon>
    </lineage>
</organism>
<comment type="caution">
    <text evidence="2">The sequence shown here is derived from an EMBL/GenBank/DDBJ whole genome shotgun (WGS) entry which is preliminary data.</text>
</comment>
<keyword evidence="1" id="KW-0472">Membrane</keyword>
<reference evidence="2" key="2">
    <citation type="submission" date="2021-04" db="EMBL/GenBank/DDBJ databases">
        <authorList>
            <person name="Gilroy R."/>
        </authorList>
    </citation>
    <scope>NUCLEOTIDE SEQUENCE</scope>
    <source>
        <strain evidence="2">F6-686</strain>
    </source>
</reference>
<gene>
    <name evidence="2" type="ORF">H9806_03270</name>
</gene>
<dbReference type="Pfam" id="PF02325">
    <property type="entry name" value="CCB3_YggT"/>
    <property type="match status" value="1"/>
</dbReference>
<dbReference type="GO" id="GO:0016020">
    <property type="term" value="C:membrane"/>
    <property type="evidence" value="ECO:0007669"/>
    <property type="project" value="InterPro"/>
</dbReference>
<proteinExistence type="predicted"/>